<feature type="domain" description="HTH lacI-type" evidence="4">
    <location>
        <begin position="16"/>
        <end position="70"/>
    </location>
</feature>
<dbReference type="AlphaFoldDB" id="A0A917Q052"/>
<organism evidence="5 6">
    <name type="scientific">Pseudomonas matsuisoli</name>
    <dbReference type="NCBI Taxonomy" id="1515666"/>
    <lineage>
        <taxon>Bacteria</taxon>
        <taxon>Pseudomonadati</taxon>
        <taxon>Pseudomonadota</taxon>
        <taxon>Gammaproteobacteria</taxon>
        <taxon>Pseudomonadales</taxon>
        <taxon>Pseudomonadaceae</taxon>
        <taxon>Pseudomonas</taxon>
    </lineage>
</organism>
<dbReference type="PROSITE" id="PS50932">
    <property type="entry name" value="HTH_LACI_2"/>
    <property type="match status" value="1"/>
</dbReference>
<proteinExistence type="predicted"/>
<dbReference type="InterPro" id="IPR000843">
    <property type="entry name" value="HTH_LacI"/>
</dbReference>
<dbReference type="Gene3D" id="1.10.260.40">
    <property type="entry name" value="lambda repressor-like DNA-binding domains"/>
    <property type="match status" value="1"/>
</dbReference>
<evidence type="ECO:0000313" key="5">
    <source>
        <dbReference type="EMBL" id="GGK04075.1"/>
    </source>
</evidence>
<reference evidence="5" key="2">
    <citation type="submission" date="2020-09" db="EMBL/GenBank/DDBJ databases">
        <authorList>
            <person name="Sun Q."/>
            <person name="Ohkuma M."/>
        </authorList>
    </citation>
    <scope>NUCLEOTIDE SEQUENCE</scope>
    <source>
        <strain evidence="5">JCM 30078</strain>
    </source>
</reference>
<keyword evidence="6" id="KW-1185">Reference proteome</keyword>
<dbReference type="Proteomes" id="UP000635983">
    <property type="component" value="Unassembled WGS sequence"/>
</dbReference>
<dbReference type="PANTHER" id="PTHR30146:SF33">
    <property type="entry name" value="TRANSCRIPTIONAL REGULATOR"/>
    <property type="match status" value="1"/>
</dbReference>
<dbReference type="CDD" id="cd01575">
    <property type="entry name" value="PBP1_GntR"/>
    <property type="match status" value="1"/>
</dbReference>
<reference evidence="5" key="1">
    <citation type="journal article" date="2014" name="Int. J. Syst. Evol. Microbiol.">
        <title>Complete genome sequence of Corynebacterium casei LMG S-19264T (=DSM 44701T), isolated from a smear-ripened cheese.</title>
        <authorList>
            <consortium name="US DOE Joint Genome Institute (JGI-PGF)"/>
            <person name="Walter F."/>
            <person name="Albersmeier A."/>
            <person name="Kalinowski J."/>
            <person name="Ruckert C."/>
        </authorList>
    </citation>
    <scope>NUCLEOTIDE SEQUENCE</scope>
    <source>
        <strain evidence="5">JCM 30078</strain>
    </source>
</reference>
<dbReference type="GO" id="GO:0003700">
    <property type="term" value="F:DNA-binding transcription factor activity"/>
    <property type="evidence" value="ECO:0007669"/>
    <property type="project" value="TreeGrafter"/>
</dbReference>
<keyword evidence="3" id="KW-0804">Transcription</keyword>
<dbReference type="Pfam" id="PF00356">
    <property type="entry name" value="LacI"/>
    <property type="match status" value="1"/>
</dbReference>
<dbReference type="EMBL" id="BMPO01000008">
    <property type="protein sequence ID" value="GGK04075.1"/>
    <property type="molecule type" value="Genomic_DNA"/>
</dbReference>
<gene>
    <name evidence="5" type="ORF">GCM10009304_32570</name>
</gene>
<dbReference type="InterPro" id="IPR046335">
    <property type="entry name" value="LacI/GalR-like_sensor"/>
</dbReference>
<keyword evidence="1" id="KW-0805">Transcription regulation</keyword>
<protein>
    <submittedName>
        <fullName evidence="5">LacI family transcriptional regulator</fullName>
    </submittedName>
</protein>
<dbReference type="PANTHER" id="PTHR30146">
    <property type="entry name" value="LACI-RELATED TRANSCRIPTIONAL REPRESSOR"/>
    <property type="match status" value="1"/>
</dbReference>
<dbReference type="CDD" id="cd01392">
    <property type="entry name" value="HTH_LacI"/>
    <property type="match status" value="1"/>
</dbReference>
<dbReference type="Pfam" id="PF13377">
    <property type="entry name" value="Peripla_BP_3"/>
    <property type="match status" value="1"/>
</dbReference>
<dbReference type="InterPro" id="IPR010982">
    <property type="entry name" value="Lambda_DNA-bd_dom_sf"/>
</dbReference>
<dbReference type="SMART" id="SM00354">
    <property type="entry name" value="HTH_LACI"/>
    <property type="match status" value="1"/>
</dbReference>
<dbReference type="SUPFAM" id="SSF47413">
    <property type="entry name" value="lambda repressor-like DNA-binding domains"/>
    <property type="match status" value="1"/>
</dbReference>
<evidence type="ECO:0000313" key="6">
    <source>
        <dbReference type="Proteomes" id="UP000635983"/>
    </source>
</evidence>
<dbReference type="InterPro" id="IPR028082">
    <property type="entry name" value="Peripla_BP_I"/>
</dbReference>
<name>A0A917Q052_9PSED</name>
<comment type="caution">
    <text evidence="5">The sequence shown here is derived from an EMBL/GenBank/DDBJ whole genome shotgun (WGS) entry which is preliminary data.</text>
</comment>
<keyword evidence="2" id="KW-0238">DNA-binding</keyword>
<dbReference type="GO" id="GO:0000976">
    <property type="term" value="F:transcription cis-regulatory region binding"/>
    <property type="evidence" value="ECO:0007669"/>
    <property type="project" value="TreeGrafter"/>
</dbReference>
<sequence>MSDKPNSRKGRASGGVTLSDVAKAAGVAPMTVSRALNQPGQVKEETLLKVREAIEKTGYVRNLVAGQLASNRSHLVAVVVPILTNPIFSDTFQAITERLGKSGYQVLLGISGYEPDKEQELLEVILSRRPDGIILTGTLHTEASRQRLRATGVPVVETWDLSVDPIDMLVGFSHESVGRDIARHLYGKGYRAFATLTVGDPRGQRRMAAFREELRAHGITDVPEACFPGVPTLEHGRLGLRELLKKAPGLRAVVCTSDTLAHGVLTEALAQGLRVPEDLSVLGFGDMNFAAHTLPPLSTVKIDGRAMGDVAAAALLKRLLENEDATVQHDIGYTILERESTR</sequence>
<dbReference type="Gene3D" id="3.40.50.2300">
    <property type="match status" value="2"/>
</dbReference>
<dbReference type="SUPFAM" id="SSF53822">
    <property type="entry name" value="Periplasmic binding protein-like I"/>
    <property type="match status" value="1"/>
</dbReference>
<evidence type="ECO:0000256" key="1">
    <source>
        <dbReference type="ARBA" id="ARBA00023015"/>
    </source>
</evidence>
<accession>A0A917Q052</accession>
<evidence type="ECO:0000259" key="4">
    <source>
        <dbReference type="PROSITE" id="PS50932"/>
    </source>
</evidence>
<dbReference type="RefSeq" id="WP_188984532.1">
    <property type="nucleotide sequence ID" value="NZ_BMPO01000008.1"/>
</dbReference>
<evidence type="ECO:0000256" key="3">
    <source>
        <dbReference type="ARBA" id="ARBA00023163"/>
    </source>
</evidence>
<evidence type="ECO:0000256" key="2">
    <source>
        <dbReference type="ARBA" id="ARBA00023125"/>
    </source>
</evidence>